<dbReference type="Pfam" id="PF00326">
    <property type="entry name" value="Peptidase_S9"/>
    <property type="match status" value="1"/>
</dbReference>
<dbReference type="SUPFAM" id="SSF53474">
    <property type="entry name" value="alpha/beta-Hydrolases"/>
    <property type="match status" value="1"/>
</dbReference>
<dbReference type="PANTHER" id="PTHR22946:SF9">
    <property type="entry name" value="POLYKETIDE TRANSFERASE AF380"/>
    <property type="match status" value="1"/>
</dbReference>
<evidence type="ECO:0000313" key="3">
    <source>
        <dbReference type="EMBL" id="OGE01888.1"/>
    </source>
</evidence>
<comment type="caution">
    <text evidence="3">The sequence shown here is derived from an EMBL/GenBank/DDBJ whole genome shotgun (WGS) entry which is preliminary data.</text>
</comment>
<dbReference type="EMBL" id="MFCA01000022">
    <property type="protein sequence ID" value="OGE01888.1"/>
    <property type="molecule type" value="Genomic_DNA"/>
</dbReference>
<evidence type="ECO:0000259" key="2">
    <source>
        <dbReference type="Pfam" id="PF00326"/>
    </source>
</evidence>
<dbReference type="InterPro" id="IPR050261">
    <property type="entry name" value="FrsA_esterase"/>
</dbReference>
<reference evidence="3 4" key="1">
    <citation type="journal article" date="2016" name="Nat. Commun.">
        <title>Thousands of microbial genomes shed light on interconnected biogeochemical processes in an aquifer system.</title>
        <authorList>
            <person name="Anantharaman K."/>
            <person name="Brown C.T."/>
            <person name="Hug L.A."/>
            <person name="Sharon I."/>
            <person name="Castelle C.J."/>
            <person name="Probst A.J."/>
            <person name="Thomas B.C."/>
            <person name="Singh A."/>
            <person name="Wilkins M.J."/>
            <person name="Karaoz U."/>
            <person name="Brodie E.L."/>
            <person name="Williams K.H."/>
            <person name="Hubbard S.S."/>
            <person name="Banfield J.F."/>
        </authorList>
    </citation>
    <scope>NUCLEOTIDE SEQUENCE [LARGE SCALE GENOMIC DNA]</scope>
</reference>
<dbReference type="GO" id="GO:0006508">
    <property type="term" value="P:proteolysis"/>
    <property type="evidence" value="ECO:0007669"/>
    <property type="project" value="InterPro"/>
</dbReference>
<dbReference type="InterPro" id="IPR029058">
    <property type="entry name" value="AB_hydrolase_fold"/>
</dbReference>
<organism evidence="3 4">
    <name type="scientific">Candidatus Curtissbacteria bacterium RIFOXYA1_FULL_41_14</name>
    <dbReference type="NCBI Taxonomy" id="1797737"/>
    <lineage>
        <taxon>Bacteria</taxon>
        <taxon>Candidatus Curtissiibacteriota</taxon>
    </lineage>
</organism>
<accession>A0A1F5HCP1</accession>
<keyword evidence="1" id="KW-0378">Hydrolase</keyword>
<dbReference type="Proteomes" id="UP000176751">
    <property type="component" value="Unassembled WGS sequence"/>
</dbReference>
<dbReference type="AlphaFoldDB" id="A0A1F5HCP1"/>
<dbReference type="GO" id="GO:0052689">
    <property type="term" value="F:carboxylic ester hydrolase activity"/>
    <property type="evidence" value="ECO:0007669"/>
    <property type="project" value="UniProtKB-ARBA"/>
</dbReference>
<gene>
    <name evidence="3" type="ORF">A2196_04740</name>
</gene>
<dbReference type="STRING" id="1797737.A2196_04740"/>
<evidence type="ECO:0000313" key="4">
    <source>
        <dbReference type="Proteomes" id="UP000176751"/>
    </source>
</evidence>
<dbReference type="PANTHER" id="PTHR22946">
    <property type="entry name" value="DIENELACTONE HYDROLASE DOMAIN-CONTAINING PROTEIN-RELATED"/>
    <property type="match status" value="1"/>
</dbReference>
<feature type="domain" description="Peptidase S9 prolyl oligopeptidase catalytic" evidence="2">
    <location>
        <begin position="135"/>
        <end position="345"/>
    </location>
</feature>
<sequence length="349" mass="39110">MRKSLIVLVILVVVSSAFYFLRHRSNSTFTSPNSETLQQKSTPLIKYAIEALSKTNFNPSQISLGELVNSTPDFTSRIFYFYVDPSINSGQGRKVSGLINIPNNGTDLPVIVMFRGYVDREKYQTGVGTNHAGEVFAKNGFITLAPDFLGYGESDMPSENPMEERFQTHTTALTLLASVKNLNAALSEAGVAARADPDRIAIWGHSNGGQIALTILEITGKSYPTVLWAPVSKPFPYSILYYTDDFDDHGRMLRKVVADFEKDYDSEGYSLASYFEKIKAPVQLHQGGADEAVPLKWSDQLYEQLKELDRDIQYFTYTGEDHNFAQGAWGQVVNRNIVFYQRQFGSNKE</sequence>
<protein>
    <recommendedName>
        <fullName evidence="2">Peptidase S9 prolyl oligopeptidase catalytic domain-containing protein</fullName>
    </recommendedName>
</protein>
<dbReference type="Gene3D" id="3.40.50.1820">
    <property type="entry name" value="alpha/beta hydrolase"/>
    <property type="match status" value="1"/>
</dbReference>
<proteinExistence type="predicted"/>
<dbReference type="InterPro" id="IPR001375">
    <property type="entry name" value="Peptidase_S9_cat"/>
</dbReference>
<evidence type="ECO:0000256" key="1">
    <source>
        <dbReference type="ARBA" id="ARBA00022801"/>
    </source>
</evidence>
<name>A0A1F5HCP1_9BACT</name>
<dbReference type="GO" id="GO:0008236">
    <property type="term" value="F:serine-type peptidase activity"/>
    <property type="evidence" value="ECO:0007669"/>
    <property type="project" value="InterPro"/>
</dbReference>